<dbReference type="PANTHER" id="PTHR47271">
    <property type="entry name" value="ARGININE DEIMINASE"/>
    <property type="match status" value="1"/>
</dbReference>
<dbReference type="AlphaFoldDB" id="A0A972VY11"/>
<proteinExistence type="predicted"/>
<comment type="caution">
    <text evidence="5">The sequence shown here is derived from an EMBL/GenBank/DDBJ whole genome shotgun (WGS) entry which is preliminary data.</text>
</comment>
<dbReference type="Proteomes" id="UP000754644">
    <property type="component" value="Unassembled WGS sequence"/>
</dbReference>
<dbReference type="SUPFAM" id="SSF55909">
    <property type="entry name" value="Pentein"/>
    <property type="match status" value="1"/>
</dbReference>
<sequence length="193" mass="20960">AQLASPHLPHSRQHLPLTIAGEIYAPGTLEGGDLIWLDDHRLAVGLGPRTNQAGIDQLKQIVGPEVEVHVVPLPAPTHPEDVFHLMSMISPLAKDLALIYRPLMPVSFLRWLTALGIELVEVPDVEFPTMGCNVLATAPRQVLMLDGLDVTRQRLIAAGCQVTVYQGDHISRKGEGGPTCLTRPLDRSTNAVQ</sequence>
<comment type="catalytic activity">
    <reaction evidence="3">
        <text>L-arginine + H2O = L-citrulline + NH4(+)</text>
        <dbReference type="Rhea" id="RHEA:19597"/>
        <dbReference type="ChEBI" id="CHEBI:15377"/>
        <dbReference type="ChEBI" id="CHEBI:28938"/>
        <dbReference type="ChEBI" id="CHEBI:32682"/>
        <dbReference type="ChEBI" id="CHEBI:57743"/>
        <dbReference type="EC" id="3.5.3.6"/>
    </reaction>
</comment>
<name>A0A972VY11_9GAMM</name>
<evidence type="ECO:0000256" key="2">
    <source>
        <dbReference type="ARBA" id="ARBA00012171"/>
    </source>
</evidence>
<evidence type="ECO:0000313" key="6">
    <source>
        <dbReference type="Proteomes" id="UP000754644"/>
    </source>
</evidence>
<dbReference type="EMBL" id="JABMOJ010000388">
    <property type="protein sequence ID" value="NQV65753.1"/>
    <property type="molecule type" value="Genomic_DNA"/>
</dbReference>
<reference evidence="5" key="1">
    <citation type="submission" date="2020-05" db="EMBL/GenBank/DDBJ databases">
        <title>Sulfur intermediates as new biogeochemical hubs in an aquatic model microbial ecosystem.</title>
        <authorList>
            <person name="Vigneron A."/>
        </authorList>
    </citation>
    <scope>NUCLEOTIDE SEQUENCE</scope>
    <source>
        <strain evidence="5">Bin.250</strain>
    </source>
</reference>
<organism evidence="5 6">
    <name type="scientific">SAR86 cluster bacterium</name>
    <dbReference type="NCBI Taxonomy" id="2030880"/>
    <lineage>
        <taxon>Bacteria</taxon>
        <taxon>Pseudomonadati</taxon>
        <taxon>Pseudomonadota</taxon>
        <taxon>Gammaproteobacteria</taxon>
        <taxon>SAR86 cluster</taxon>
    </lineage>
</organism>
<comment type="pathway">
    <text evidence="1">Amino-acid degradation; L-arginine degradation via ADI pathway; carbamoyl phosphate from L-arginine: step 1/2.</text>
</comment>
<dbReference type="Pfam" id="PF02274">
    <property type="entry name" value="ADI"/>
    <property type="match status" value="1"/>
</dbReference>
<dbReference type="GO" id="GO:0016990">
    <property type="term" value="F:arginine deiminase activity"/>
    <property type="evidence" value="ECO:0007669"/>
    <property type="project" value="UniProtKB-EC"/>
</dbReference>
<feature type="region of interest" description="Disordered" evidence="4">
    <location>
        <begin position="174"/>
        <end position="193"/>
    </location>
</feature>
<dbReference type="EC" id="3.5.3.6" evidence="2"/>
<feature type="non-terminal residue" evidence="5">
    <location>
        <position position="1"/>
    </location>
</feature>
<gene>
    <name evidence="5" type="ORF">HQ497_10350</name>
</gene>
<evidence type="ECO:0000313" key="5">
    <source>
        <dbReference type="EMBL" id="NQV65753.1"/>
    </source>
</evidence>
<dbReference type="GO" id="GO:0019546">
    <property type="term" value="P:L-arginine deiminase pathway"/>
    <property type="evidence" value="ECO:0007669"/>
    <property type="project" value="TreeGrafter"/>
</dbReference>
<dbReference type="PANTHER" id="PTHR47271:SF2">
    <property type="entry name" value="ARGININE DEIMINASE"/>
    <property type="match status" value="1"/>
</dbReference>
<protein>
    <recommendedName>
        <fullName evidence="2">arginine deiminase</fullName>
        <ecNumber evidence="2">3.5.3.6</ecNumber>
    </recommendedName>
</protein>
<evidence type="ECO:0000256" key="4">
    <source>
        <dbReference type="SAM" id="MobiDB-lite"/>
    </source>
</evidence>
<dbReference type="Gene3D" id="3.75.10.10">
    <property type="entry name" value="L-arginine/glycine Amidinotransferase, Chain A"/>
    <property type="match status" value="1"/>
</dbReference>
<evidence type="ECO:0000256" key="1">
    <source>
        <dbReference type="ARBA" id="ARBA00005213"/>
    </source>
</evidence>
<accession>A0A972VY11</accession>
<evidence type="ECO:0000256" key="3">
    <source>
        <dbReference type="ARBA" id="ARBA00049429"/>
    </source>
</evidence>